<evidence type="ECO:0000313" key="1">
    <source>
        <dbReference type="EMBL" id="KAI8675427.1"/>
    </source>
</evidence>
<protein>
    <submittedName>
        <fullName evidence="1">Uncharacterized protein</fullName>
    </submittedName>
</protein>
<dbReference type="Proteomes" id="UP001065298">
    <property type="component" value="Chromosome 3"/>
</dbReference>
<keyword evidence="2" id="KW-1185">Reference proteome</keyword>
<dbReference type="EMBL" id="CM046505">
    <property type="protein sequence ID" value="KAI8675427.1"/>
    <property type="molecule type" value="Genomic_DNA"/>
</dbReference>
<gene>
    <name evidence="1" type="ORF">NCS57_00443800</name>
</gene>
<name>A0ACC0R6S1_9HYPO</name>
<proteinExistence type="predicted"/>
<evidence type="ECO:0000313" key="2">
    <source>
        <dbReference type="Proteomes" id="UP001065298"/>
    </source>
</evidence>
<sequence>MRINKNQVFRKDVSRPSTSLYDRVTWTLPSGHADKPGISGMLFTYADDHCEGLGEVRPDGLQEPIMTAERDTIWLGFRHDDVWIEDACPYAAEMEFEPSDMEG</sequence>
<organism evidence="1 2">
    <name type="scientific">Fusarium keratoplasticum</name>
    <dbReference type="NCBI Taxonomy" id="1328300"/>
    <lineage>
        <taxon>Eukaryota</taxon>
        <taxon>Fungi</taxon>
        <taxon>Dikarya</taxon>
        <taxon>Ascomycota</taxon>
        <taxon>Pezizomycotina</taxon>
        <taxon>Sordariomycetes</taxon>
        <taxon>Hypocreomycetidae</taxon>
        <taxon>Hypocreales</taxon>
        <taxon>Nectriaceae</taxon>
        <taxon>Fusarium</taxon>
        <taxon>Fusarium solani species complex</taxon>
    </lineage>
</organism>
<accession>A0ACC0R6S1</accession>
<comment type="caution">
    <text evidence="1">The sequence shown here is derived from an EMBL/GenBank/DDBJ whole genome shotgun (WGS) entry which is preliminary data.</text>
</comment>
<reference evidence="1" key="1">
    <citation type="submission" date="2022-06" db="EMBL/GenBank/DDBJ databases">
        <title>Fusarium solani species complex genomes reveal bases of compartmentalisation and animal pathogenesis.</title>
        <authorList>
            <person name="Tsai I.J."/>
        </authorList>
    </citation>
    <scope>NUCLEOTIDE SEQUENCE</scope>
    <source>
        <strain evidence="1">Fu6.1</strain>
    </source>
</reference>